<dbReference type="SUPFAM" id="SSF56529">
    <property type="entry name" value="FAH"/>
    <property type="match status" value="1"/>
</dbReference>
<sequence length="242" mass="26280">MSTPLYWIHGAQTPFALGQFVCVGRNYADHAKELGNTVPEAPILFMKPPTAYQPLRRAEVSTVVVPSSGGACHHELELALLIGRPLGPELIQHIPKDKPDALLATIAGVGLALDLTRRDVQDQLKAKGHPWERAKAFAGSCPLTEFVPTSQAGDLKRLRFRLVRNAQLQQEGHVGSMIFSIAELLREIASVFRLQPGDVVLTGTPAGVGPLEHGDALDLELTTSDFNVFGWQALVQSRSHFG</sequence>
<feature type="domain" description="Fumarylacetoacetase-like C-terminal" evidence="2">
    <location>
        <begin position="20"/>
        <end position="222"/>
    </location>
</feature>
<keyword evidence="4" id="KW-1185">Reference proteome</keyword>
<evidence type="ECO:0000256" key="1">
    <source>
        <dbReference type="ARBA" id="ARBA00022723"/>
    </source>
</evidence>
<accession>A0A432WNK5</accession>
<dbReference type="GO" id="GO:0016853">
    <property type="term" value="F:isomerase activity"/>
    <property type="evidence" value="ECO:0007669"/>
    <property type="project" value="UniProtKB-KW"/>
</dbReference>
<reference evidence="3 4" key="1">
    <citation type="journal article" date="2011" name="Front. Microbiol.">
        <title>Genomic signatures of strain selection and enhancement in Bacillus atrophaeus var. globigii, a historical biowarfare simulant.</title>
        <authorList>
            <person name="Gibbons H.S."/>
            <person name="Broomall S.M."/>
            <person name="McNew L.A."/>
            <person name="Daligault H."/>
            <person name="Chapman C."/>
            <person name="Bruce D."/>
            <person name="Karavis M."/>
            <person name="Krepps M."/>
            <person name="McGregor P.A."/>
            <person name="Hong C."/>
            <person name="Park K.H."/>
            <person name="Akmal A."/>
            <person name="Feldman A."/>
            <person name="Lin J.S."/>
            <person name="Chang W.E."/>
            <person name="Higgs B.W."/>
            <person name="Demirev P."/>
            <person name="Lindquist J."/>
            <person name="Liem A."/>
            <person name="Fochler E."/>
            <person name="Read T.D."/>
            <person name="Tapia R."/>
            <person name="Johnson S."/>
            <person name="Bishop-Lilly K.A."/>
            <person name="Detter C."/>
            <person name="Han C."/>
            <person name="Sozhamannan S."/>
            <person name="Rosenzweig C.N."/>
            <person name="Skowronski E.W."/>
        </authorList>
    </citation>
    <scope>NUCLEOTIDE SEQUENCE [LARGE SCALE GENOMIC DNA]</scope>
    <source>
        <strain evidence="3 4">GYP-17</strain>
    </source>
</reference>
<dbReference type="OrthoDB" id="9805307at2"/>
<dbReference type="Proteomes" id="UP000288405">
    <property type="component" value="Unassembled WGS sequence"/>
</dbReference>
<keyword evidence="1" id="KW-0479">Metal-binding</keyword>
<dbReference type="AlphaFoldDB" id="A0A432WNK5"/>
<dbReference type="InterPro" id="IPR036663">
    <property type="entry name" value="Fumarylacetoacetase_C_sf"/>
</dbReference>
<comment type="caution">
    <text evidence="3">The sequence shown here is derived from an EMBL/GenBank/DDBJ whole genome shotgun (WGS) entry which is preliminary data.</text>
</comment>
<evidence type="ECO:0000259" key="2">
    <source>
        <dbReference type="Pfam" id="PF01557"/>
    </source>
</evidence>
<protein>
    <submittedName>
        <fullName evidence="3">Isomerase/hydrolase</fullName>
    </submittedName>
</protein>
<dbReference type="EMBL" id="PIPM01000003">
    <property type="protein sequence ID" value="RUO35331.1"/>
    <property type="molecule type" value="Genomic_DNA"/>
</dbReference>
<dbReference type="InterPro" id="IPR011234">
    <property type="entry name" value="Fumarylacetoacetase-like_C"/>
</dbReference>
<dbReference type="Gene3D" id="3.90.850.10">
    <property type="entry name" value="Fumarylacetoacetase-like, C-terminal domain"/>
    <property type="match status" value="1"/>
</dbReference>
<dbReference type="PANTHER" id="PTHR11820:SF7">
    <property type="entry name" value="ACYLPYRUVASE FAHD1, MITOCHONDRIAL"/>
    <property type="match status" value="1"/>
</dbReference>
<proteinExistence type="predicted"/>
<evidence type="ECO:0000313" key="3">
    <source>
        <dbReference type="EMBL" id="RUO35331.1"/>
    </source>
</evidence>
<dbReference type="GO" id="GO:0018773">
    <property type="term" value="F:acetylpyruvate hydrolase activity"/>
    <property type="evidence" value="ECO:0007669"/>
    <property type="project" value="TreeGrafter"/>
</dbReference>
<dbReference type="Pfam" id="PF01557">
    <property type="entry name" value="FAA_hydrolase"/>
    <property type="match status" value="1"/>
</dbReference>
<dbReference type="GO" id="GO:0046872">
    <property type="term" value="F:metal ion binding"/>
    <property type="evidence" value="ECO:0007669"/>
    <property type="project" value="UniProtKB-KW"/>
</dbReference>
<dbReference type="RefSeq" id="WP_126776449.1">
    <property type="nucleotide sequence ID" value="NZ_PIPM01000003.1"/>
</dbReference>
<dbReference type="PANTHER" id="PTHR11820">
    <property type="entry name" value="ACYLPYRUVASE"/>
    <property type="match status" value="1"/>
</dbReference>
<keyword evidence="3" id="KW-0413">Isomerase</keyword>
<organism evidence="3 4">
    <name type="scientific">Aliidiomarina sanyensis</name>
    <dbReference type="NCBI Taxonomy" id="1249555"/>
    <lineage>
        <taxon>Bacteria</taxon>
        <taxon>Pseudomonadati</taxon>
        <taxon>Pseudomonadota</taxon>
        <taxon>Gammaproteobacteria</taxon>
        <taxon>Alteromonadales</taxon>
        <taxon>Idiomarinaceae</taxon>
        <taxon>Aliidiomarina</taxon>
    </lineage>
</organism>
<evidence type="ECO:0000313" key="4">
    <source>
        <dbReference type="Proteomes" id="UP000288405"/>
    </source>
</evidence>
<keyword evidence="3" id="KW-0378">Hydrolase</keyword>
<gene>
    <name evidence="3" type="ORF">CWE11_04775</name>
</gene>
<name>A0A432WNK5_9GAMM</name>